<organism evidence="2 3">
    <name type="scientific">Lithospermum erythrorhizon</name>
    <name type="common">Purple gromwell</name>
    <name type="synonym">Lithospermum officinale var. erythrorhizon</name>
    <dbReference type="NCBI Taxonomy" id="34254"/>
    <lineage>
        <taxon>Eukaryota</taxon>
        <taxon>Viridiplantae</taxon>
        <taxon>Streptophyta</taxon>
        <taxon>Embryophyta</taxon>
        <taxon>Tracheophyta</taxon>
        <taxon>Spermatophyta</taxon>
        <taxon>Magnoliopsida</taxon>
        <taxon>eudicotyledons</taxon>
        <taxon>Gunneridae</taxon>
        <taxon>Pentapetalae</taxon>
        <taxon>asterids</taxon>
        <taxon>lamiids</taxon>
        <taxon>Boraginales</taxon>
        <taxon>Boraginaceae</taxon>
        <taxon>Boraginoideae</taxon>
        <taxon>Lithospermeae</taxon>
        <taxon>Lithospermum</taxon>
    </lineage>
</organism>
<dbReference type="EMBL" id="BAABME010016003">
    <property type="protein sequence ID" value="GAA0144001.1"/>
    <property type="molecule type" value="Genomic_DNA"/>
</dbReference>
<dbReference type="AlphaFoldDB" id="A0AAV3NY19"/>
<dbReference type="Proteomes" id="UP001454036">
    <property type="component" value="Unassembled WGS sequence"/>
</dbReference>
<name>A0AAV3NY19_LITER</name>
<protein>
    <recommendedName>
        <fullName evidence="1">Integrase catalytic domain-containing protein</fullName>
    </recommendedName>
</protein>
<dbReference type="InterPro" id="IPR036397">
    <property type="entry name" value="RNaseH_sf"/>
</dbReference>
<feature type="domain" description="Integrase catalytic" evidence="1">
    <location>
        <begin position="32"/>
        <end position="160"/>
    </location>
</feature>
<dbReference type="InterPro" id="IPR012337">
    <property type="entry name" value="RNaseH-like_sf"/>
</dbReference>
<dbReference type="Gene3D" id="3.30.420.10">
    <property type="entry name" value="Ribonuclease H-like superfamily/Ribonuclease H"/>
    <property type="match status" value="1"/>
</dbReference>
<reference evidence="2 3" key="1">
    <citation type="submission" date="2024-01" db="EMBL/GenBank/DDBJ databases">
        <title>The complete chloroplast genome sequence of Lithospermum erythrorhizon: insights into the phylogenetic relationship among Boraginaceae species and the maternal lineages of purple gromwells.</title>
        <authorList>
            <person name="Okada T."/>
            <person name="Watanabe K."/>
        </authorList>
    </citation>
    <scope>NUCLEOTIDE SEQUENCE [LARGE SCALE GENOMIC DNA]</scope>
</reference>
<dbReference type="SUPFAM" id="SSF53098">
    <property type="entry name" value="Ribonuclease H-like"/>
    <property type="match status" value="1"/>
</dbReference>
<gene>
    <name evidence="2" type="ORF">LIER_35850</name>
</gene>
<proteinExistence type="predicted"/>
<dbReference type="PANTHER" id="PTHR37984:SF5">
    <property type="entry name" value="PROTEIN NYNRIN-LIKE"/>
    <property type="match status" value="1"/>
</dbReference>
<evidence type="ECO:0000313" key="3">
    <source>
        <dbReference type="Proteomes" id="UP001454036"/>
    </source>
</evidence>
<keyword evidence="3" id="KW-1185">Reference proteome</keyword>
<evidence type="ECO:0000259" key="1">
    <source>
        <dbReference type="PROSITE" id="PS50994"/>
    </source>
</evidence>
<dbReference type="GO" id="GO:0015074">
    <property type="term" value="P:DNA integration"/>
    <property type="evidence" value="ECO:0007669"/>
    <property type="project" value="InterPro"/>
</dbReference>
<dbReference type="InterPro" id="IPR001584">
    <property type="entry name" value="Integrase_cat-core"/>
</dbReference>
<comment type="caution">
    <text evidence="2">The sequence shown here is derived from an EMBL/GenBank/DDBJ whole genome shotgun (WGS) entry which is preliminary data.</text>
</comment>
<dbReference type="GO" id="GO:0003676">
    <property type="term" value="F:nucleic acid binding"/>
    <property type="evidence" value="ECO:0007669"/>
    <property type="project" value="InterPro"/>
</dbReference>
<accession>A0AAV3NY19</accession>
<sequence>MYIELGYHPSYEEKVLPSVLEEPYDWQTPIASKWVEVALLKKTKGDNIVYFLSKHIITRFGIPKVLISDNGPQFEGSVLAEFFEKYGMKRRFSPVYYHQANGQVEVMNCIIFSGLKKNMVHIRGNIGAWTEELPTVLWSLRTTPSHATGESPFALVYGTKVVLPVEVGLPSYRQRGDQSGWTTKVVGPATYELLHVNGEPINHTWHATKLRKYYV</sequence>
<evidence type="ECO:0000313" key="2">
    <source>
        <dbReference type="EMBL" id="GAA0144001.1"/>
    </source>
</evidence>
<dbReference type="InterPro" id="IPR050951">
    <property type="entry name" value="Retrovirus_Pol_polyprotein"/>
</dbReference>
<dbReference type="PANTHER" id="PTHR37984">
    <property type="entry name" value="PROTEIN CBG26694"/>
    <property type="match status" value="1"/>
</dbReference>
<dbReference type="PROSITE" id="PS50994">
    <property type="entry name" value="INTEGRASE"/>
    <property type="match status" value="1"/>
</dbReference>